<dbReference type="SUPFAM" id="SSF47413">
    <property type="entry name" value="lambda repressor-like DNA-binding domains"/>
    <property type="match status" value="2"/>
</dbReference>
<dbReference type="GO" id="GO:0003700">
    <property type="term" value="F:DNA-binding transcription factor activity"/>
    <property type="evidence" value="ECO:0007669"/>
    <property type="project" value="TreeGrafter"/>
</dbReference>
<sequence>MTRKVTRGFDGARLRQLRENHPTLSRRAELARVAGVGESTIDQWERGLKSPSVKLLERVAVALGVSMDRLIDIPVAERFLGDWRVLRGMTQDEVAAATGLSISTIARVESANVALSPDYAERLANALSISAEEAQAAWERARNRPPGTSA</sequence>
<dbReference type="Gene3D" id="1.10.260.40">
    <property type="entry name" value="lambda repressor-like DNA-binding domains"/>
    <property type="match status" value="2"/>
</dbReference>
<evidence type="ECO:0000256" key="1">
    <source>
        <dbReference type="ARBA" id="ARBA00023125"/>
    </source>
</evidence>
<proteinExistence type="predicted"/>
<dbReference type="PANTHER" id="PTHR46797">
    <property type="entry name" value="HTH-TYPE TRANSCRIPTIONAL REGULATOR"/>
    <property type="match status" value="1"/>
</dbReference>
<dbReference type="InterPro" id="IPR010982">
    <property type="entry name" value="Lambda_DNA-bd_dom_sf"/>
</dbReference>
<dbReference type="EMBL" id="JAAXPE010000036">
    <property type="protein sequence ID" value="NKY88882.1"/>
    <property type="molecule type" value="Genomic_DNA"/>
</dbReference>
<keyword evidence="4" id="KW-1185">Reference proteome</keyword>
<feature type="domain" description="HTH cro/C1-type" evidence="2">
    <location>
        <begin position="83"/>
        <end position="134"/>
    </location>
</feature>
<accession>A0A7X6RK31</accession>
<comment type="caution">
    <text evidence="3">The sequence shown here is derived from an EMBL/GenBank/DDBJ whole genome shotgun (WGS) entry which is preliminary data.</text>
</comment>
<dbReference type="InterPro" id="IPR050807">
    <property type="entry name" value="TransReg_Diox_bact_type"/>
</dbReference>
<dbReference type="RefSeq" id="WP_040724063.1">
    <property type="nucleotide sequence ID" value="NZ_CAWPHS010000030.1"/>
</dbReference>
<dbReference type="InterPro" id="IPR001387">
    <property type="entry name" value="Cro/C1-type_HTH"/>
</dbReference>
<dbReference type="AlphaFoldDB" id="A0A7X6RK31"/>
<evidence type="ECO:0000259" key="2">
    <source>
        <dbReference type="PROSITE" id="PS50943"/>
    </source>
</evidence>
<dbReference type="Pfam" id="PF01381">
    <property type="entry name" value="HTH_3"/>
    <property type="match status" value="2"/>
</dbReference>
<dbReference type="Proteomes" id="UP000523447">
    <property type="component" value="Unassembled WGS sequence"/>
</dbReference>
<organism evidence="3 4">
    <name type="scientific">Nocardia veterana</name>
    <dbReference type="NCBI Taxonomy" id="132249"/>
    <lineage>
        <taxon>Bacteria</taxon>
        <taxon>Bacillati</taxon>
        <taxon>Actinomycetota</taxon>
        <taxon>Actinomycetes</taxon>
        <taxon>Mycobacteriales</taxon>
        <taxon>Nocardiaceae</taxon>
        <taxon>Nocardia</taxon>
    </lineage>
</organism>
<dbReference type="GO" id="GO:0005829">
    <property type="term" value="C:cytosol"/>
    <property type="evidence" value="ECO:0007669"/>
    <property type="project" value="TreeGrafter"/>
</dbReference>
<name>A0A7X6RK31_9NOCA</name>
<evidence type="ECO:0000313" key="4">
    <source>
        <dbReference type="Proteomes" id="UP000523447"/>
    </source>
</evidence>
<dbReference type="PANTHER" id="PTHR46797:SF1">
    <property type="entry name" value="METHYLPHOSPHONATE SYNTHASE"/>
    <property type="match status" value="1"/>
</dbReference>
<dbReference type="CDD" id="cd00093">
    <property type="entry name" value="HTH_XRE"/>
    <property type="match status" value="2"/>
</dbReference>
<protein>
    <submittedName>
        <fullName evidence="3">Helix-turn-helix domain-containing protein</fullName>
    </submittedName>
</protein>
<reference evidence="3 4" key="1">
    <citation type="submission" date="2020-04" db="EMBL/GenBank/DDBJ databases">
        <title>MicrobeNet Type strains.</title>
        <authorList>
            <person name="Nicholson A.C."/>
        </authorList>
    </citation>
    <scope>NUCLEOTIDE SEQUENCE [LARGE SCALE GENOMIC DNA]</scope>
    <source>
        <strain evidence="3 4">DSM 44445</strain>
    </source>
</reference>
<dbReference type="PROSITE" id="PS50943">
    <property type="entry name" value="HTH_CROC1"/>
    <property type="match status" value="2"/>
</dbReference>
<dbReference type="GO" id="GO:0003677">
    <property type="term" value="F:DNA binding"/>
    <property type="evidence" value="ECO:0007669"/>
    <property type="project" value="UniProtKB-KW"/>
</dbReference>
<evidence type="ECO:0000313" key="3">
    <source>
        <dbReference type="EMBL" id="NKY88882.1"/>
    </source>
</evidence>
<feature type="domain" description="HTH cro/C1-type" evidence="2">
    <location>
        <begin position="28"/>
        <end position="70"/>
    </location>
</feature>
<keyword evidence="1" id="KW-0238">DNA-binding</keyword>
<dbReference type="SMART" id="SM00530">
    <property type="entry name" value="HTH_XRE"/>
    <property type="match status" value="2"/>
</dbReference>
<gene>
    <name evidence="3" type="ORF">HGA07_25105</name>
</gene>